<dbReference type="PANTHER" id="PTHR43065">
    <property type="entry name" value="SENSOR HISTIDINE KINASE"/>
    <property type="match status" value="1"/>
</dbReference>
<keyword evidence="5" id="KW-1185">Reference proteome</keyword>
<dbReference type="PANTHER" id="PTHR43065:SF23">
    <property type="entry name" value="SENSOR HISTIDINE KINASE PDTAS"/>
    <property type="match status" value="1"/>
</dbReference>
<dbReference type="Pfam" id="PF07568">
    <property type="entry name" value="HisKA_2"/>
    <property type="match status" value="1"/>
</dbReference>
<dbReference type="Pfam" id="PF02518">
    <property type="entry name" value="HATPase_c"/>
    <property type="match status" value="1"/>
</dbReference>
<accession>A0ABS1F633</accession>
<dbReference type="InterPro" id="IPR000700">
    <property type="entry name" value="PAS-assoc_C"/>
</dbReference>
<evidence type="ECO:0000313" key="5">
    <source>
        <dbReference type="Proteomes" id="UP000652760"/>
    </source>
</evidence>
<dbReference type="PROSITE" id="PS50109">
    <property type="entry name" value="HIS_KIN"/>
    <property type="match status" value="1"/>
</dbReference>
<dbReference type="NCBIfam" id="TIGR00229">
    <property type="entry name" value="sensory_box"/>
    <property type="match status" value="1"/>
</dbReference>
<evidence type="ECO:0000259" key="2">
    <source>
        <dbReference type="PROSITE" id="PS50112"/>
    </source>
</evidence>
<evidence type="ECO:0000313" key="4">
    <source>
        <dbReference type="EMBL" id="MBK1838868.1"/>
    </source>
</evidence>
<sequence length="355" mass="39311">MLEDSPLSEEAKRQAVEHALRKSEERFRLVVESAPNAMVMVNSRGMIEMINAQTERVFGYTRGELLGQPVEILVPTRFAGHHPGMRVQFFANPQSRPMGAGRDLYGLRKDGSEFPVEIGLNPIETEEGTMVLSAIVDISDRKQKEEKIQQALKEKDILLAEIHHRVKNNLQIIGSLLDLQSSRIVDRQVLDMLRDSQSRIRSMALIHQTLYQSKDFARVDFANFLDALAPTLIASYGVDPARITLSLDTVGVQLPINTAIPCGLIMNELISNALKHGFPDGRRGAITIRLSRDRPSEVSLRVSDDGIGLPPALDAAKTETLGLQLVNLLTQQLGGALTIQPGHPTSFLLRFPSDE</sequence>
<dbReference type="InterPro" id="IPR003594">
    <property type="entry name" value="HATPase_dom"/>
</dbReference>
<organism evidence="4 5">
    <name type="scientific">Azospirillum endophyticum</name>
    <dbReference type="NCBI Taxonomy" id="2800326"/>
    <lineage>
        <taxon>Bacteria</taxon>
        <taxon>Pseudomonadati</taxon>
        <taxon>Pseudomonadota</taxon>
        <taxon>Alphaproteobacteria</taxon>
        <taxon>Rhodospirillales</taxon>
        <taxon>Azospirillaceae</taxon>
        <taxon>Azospirillum</taxon>
    </lineage>
</organism>
<proteinExistence type="predicted"/>
<dbReference type="SUPFAM" id="SSF55785">
    <property type="entry name" value="PYP-like sensor domain (PAS domain)"/>
    <property type="match status" value="1"/>
</dbReference>
<dbReference type="CDD" id="cd00130">
    <property type="entry name" value="PAS"/>
    <property type="match status" value="1"/>
</dbReference>
<reference evidence="5" key="1">
    <citation type="submission" date="2021-01" db="EMBL/GenBank/DDBJ databases">
        <title>Genome public.</title>
        <authorList>
            <person name="Liu C."/>
            <person name="Sun Q."/>
        </authorList>
    </citation>
    <scope>NUCLEOTIDE SEQUENCE [LARGE SCALE GENOMIC DNA]</scope>
    <source>
        <strain evidence="5">YIM B02556</strain>
    </source>
</reference>
<dbReference type="EMBL" id="JAENHM010000046">
    <property type="protein sequence ID" value="MBK1838868.1"/>
    <property type="molecule type" value="Genomic_DNA"/>
</dbReference>
<dbReference type="PROSITE" id="PS50113">
    <property type="entry name" value="PAC"/>
    <property type="match status" value="1"/>
</dbReference>
<dbReference type="InterPro" id="IPR000014">
    <property type="entry name" value="PAS"/>
</dbReference>
<dbReference type="PROSITE" id="PS50112">
    <property type="entry name" value="PAS"/>
    <property type="match status" value="1"/>
</dbReference>
<name>A0ABS1F633_9PROT</name>
<dbReference type="Gene3D" id="3.30.565.10">
    <property type="entry name" value="Histidine kinase-like ATPase, C-terminal domain"/>
    <property type="match status" value="1"/>
</dbReference>
<dbReference type="InterPro" id="IPR035965">
    <property type="entry name" value="PAS-like_dom_sf"/>
</dbReference>
<feature type="domain" description="PAS" evidence="2">
    <location>
        <begin position="23"/>
        <end position="75"/>
    </location>
</feature>
<dbReference type="Gene3D" id="3.30.450.20">
    <property type="entry name" value="PAS domain"/>
    <property type="match status" value="1"/>
</dbReference>
<dbReference type="InterPro" id="IPR005467">
    <property type="entry name" value="His_kinase_dom"/>
</dbReference>
<comment type="caution">
    <text evidence="4">The sequence shown here is derived from an EMBL/GenBank/DDBJ whole genome shotgun (WGS) entry which is preliminary data.</text>
</comment>
<dbReference type="InterPro" id="IPR011495">
    <property type="entry name" value="Sig_transdc_His_kin_sub2_dim/P"/>
</dbReference>
<protein>
    <submittedName>
        <fullName evidence="4">PAS domain S-box protein</fullName>
    </submittedName>
</protein>
<dbReference type="Pfam" id="PF13426">
    <property type="entry name" value="PAS_9"/>
    <property type="match status" value="1"/>
</dbReference>
<evidence type="ECO:0000259" key="1">
    <source>
        <dbReference type="PROSITE" id="PS50109"/>
    </source>
</evidence>
<evidence type="ECO:0000259" key="3">
    <source>
        <dbReference type="PROSITE" id="PS50113"/>
    </source>
</evidence>
<dbReference type="InterPro" id="IPR036890">
    <property type="entry name" value="HATPase_C_sf"/>
</dbReference>
<feature type="domain" description="PAC" evidence="3">
    <location>
        <begin position="100"/>
        <end position="150"/>
    </location>
</feature>
<dbReference type="SMART" id="SM00387">
    <property type="entry name" value="HATPase_c"/>
    <property type="match status" value="1"/>
</dbReference>
<dbReference type="SMART" id="SM00091">
    <property type="entry name" value="PAS"/>
    <property type="match status" value="1"/>
</dbReference>
<dbReference type="SUPFAM" id="SSF55874">
    <property type="entry name" value="ATPase domain of HSP90 chaperone/DNA topoisomerase II/histidine kinase"/>
    <property type="match status" value="1"/>
</dbReference>
<gene>
    <name evidence="4" type="ORF">JHL17_15725</name>
</gene>
<feature type="domain" description="Histidine kinase" evidence="1">
    <location>
        <begin position="161"/>
        <end position="355"/>
    </location>
</feature>
<dbReference type="Proteomes" id="UP000652760">
    <property type="component" value="Unassembled WGS sequence"/>
</dbReference>